<dbReference type="PRINTS" id="PR01705">
    <property type="entry name" value="TSP1REPEAT"/>
</dbReference>
<dbReference type="SUPFAM" id="SSF101912">
    <property type="entry name" value="Sema domain"/>
    <property type="match status" value="1"/>
</dbReference>
<dbReference type="Pfam" id="PF00090">
    <property type="entry name" value="TSP_1"/>
    <property type="match status" value="2"/>
</dbReference>
<dbReference type="STRING" id="37653.A0A0L8I1E6"/>
<keyword evidence="3" id="KW-0677">Repeat</keyword>
<dbReference type="InterPro" id="IPR027231">
    <property type="entry name" value="Semaphorin"/>
</dbReference>
<sequence length="926" mass="105384">MERWMLDDDEMGGNDVGDKSGDDDDDIDDNYDDDDNDTDNNGDDNEDNNDDGDNGMILIIMMVMVMVMVVIVAMVELEVMAMMLKFHHKDLIGNVPLTIDKKNHQLLLGARNGIFRLSLANLTLTEYAEWMPSEATLDTCIQKGLPKDECHNFVRVLIIQHEQVLTCGTNAYSPMCCWRNVNSIKHVSQRINGKQKCPYSPRHNFTSIISEDGNFYTGSVVDIQARDYAISRVLGPLPILRTLRSNSKWLNEHWPSGIHFLLKFFLSVDLKGTKETLMGQPCHTLCDAESPPRTTLRVHVSVECSATCALISRAGCSVDRINWNPRRQPNFVSSYEIESHIYFFFRETAVEYINCGKTDRGGDSLLLENNWTTFLKSRINCSLPGEFPFYFNEIQQTFYSKEENLIYAVFGTGDNSIPGSAICIYDIHAFHRSFSGAFKYQMNANTAWMKMENPKADSQCPSPGSSSKRSFSNHISQVLLDAEKYQMMNDAVQPVTNRPPFVGVGERWTHIIADTVYTLKGKFSVVFIGTLDGYIKKMIHIPRVNLSCILEEIRITPKGQNEPVNSIIKSREEKALYVVTSRTLIKIPFERCHRLKTKSMCLQARDPYCAWNKINKTCATPPVNQLETHFWLQDITSCPVLETPVDGQWSPWSQWLQCRIVGPDRLGDDCWCRTRTCDNPAPRLGGRDCVGDTVEVSNCTTHGGWTPWSAWTSCSQTCNSGVRSRTRTCGNPAPLHGGRDCEGSAKQEEYCPGNPRCPYSPINGQWSMWSSWAGCSERCYGGVQTRRRNCDNPPPKHKGLPCIGNEQEWRMCNKHNCDAKVKVVPWSDWVKTNTTRGGYFEQRFRFSCSAPVPDRHMIRAKHMKSQVRFCFNNGVCHNSGELRNPVDIYTPVDRVLRKYCKFKRKLFRKYCNCRTLGVFLVCQKCS</sequence>
<dbReference type="SMART" id="SM00630">
    <property type="entry name" value="Sema"/>
    <property type="match status" value="1"/>
</dbReference>
<keyword evidence="6 12" id="KW-1133">Transmembrane helix</keyword>
<comment type="subcellular location">
    <subcellularLocation>
        <location evidence="1">Membrane</location>
        <topology evidence="1">Single-pass membrane protein</topology>
    </subcellularLocation>
</comment>
<feature type="region of interest" description="Disordered" evidence="11">
    <location>
        <begin position="1"/>
        <end position="50"/>
    </location>
</feature>
<feature type="compositionally biased region" description="Acidic residues" evidence="11">
    <location>
        <begin position="21"/>
        <end position="50"/>
    </location>
</feature>
<dbReference type="GO" id="GO:0005886">
    <property type="term" value="C:plasma membrane"/>
    <property type="evidence" value="ECO:0007669"/>
    <property type="project" value="TreeGrafter"/>
</dbReference>
<dbReference type="GO" id="GO:0045499">
    <property type="term" value="F:chemorepellent activity"/>
    <property type="evidence" value="ECO:0007669"/>
    <property type="project" value="TreeGrafter"/>
</dbReference>
<dbReference type="InterPro" id="IPR036383">
    <property type="entry name" value="TSP1_rpt_sf"/>
</dbReference>
<dbReference type="EMBL" id="KQ416854">
    <property type="protein sequence ID" value="KOF94875.1"/>
    <property type="molecule type" value="Genomic_DNA"/>
</dbReference>
<keyword evidence="8" id="KW-1015">Disulfide bond</keyword>
<dbReference type="PANTHER" id="PTHR11036:SF79">
    <property type="entry name" value="SEMAPHORIN 5C, ISOFORM A"/>
    <property type="match status" value="1"/>
</dbReference>
<comment type="caution">
    <text evidence="10">Lacks conserved residue(s) required for the propagation of feature annotation.</text>
</comment>
<dbReference type="GO" id="GO:0030335">
    <property type="term" value="P:positive regulation of cell migration"/>
    <property type="evidence" value="ECO:0007669"/>
    <property type="project" value="TreeGrafter"/>
</dbReference>
<evidence type="ECO:0000256" key="11">
    <source>
        <dbReference type="SAM" id="MobiDB-lite"/>
    </source>
</evidence>
<dbReference type="FunFam" id="2.20.100.10:FF:000001">
    <property type="entry name" value="semaphorin-5A isoform X1"/>
    <property type="match status" value="1"/>
</dbReference>
<dbReference type="InterPro" id="IPR016201">
    <property type="entry name" value="PSI"/>
</dbReference>
<evidence type="ECO:0000256" key="9">
    <source>
        <dbReference type="ARBA" id="ARBA00023180"/>
    </source>
</evidence>
<evidence type="ECO:0000313" key="14">
    <source>
        <dbReference type="EMBL" id="KOF94875.1"/>
    </source>
</evidence>
<evidence type="ECO:0000256" key="12">
    <source>
        <dbReference type="SAM" id="Phobius"/>
    </source>
</evidence>
<dbReference type="GO" id="GO:0007411">
    <property type="term" value="P:axon guidance"/>
    <property type="evidence" value="ECO:0007669"/>
    <property type="project" value="TreeGrafter"/>
</dbReference>
<dbReference type="InterPro" id="IPR000884">
    <property type="entry name" value="TSP1_rpt"/>
</dbReference>
<dbReference type="Gene3D" id="3.30.1680.10">
    <property type="entry name" value="ligand-binding face of the semaphorins, domain 2"/>
    <property type="match status" value="1"/>
</dbReference>
<keyword evidence="9" id="KW-0325">Glycoprotein</keyword>
<dbReference type="InterPro" id="IPR057563">
    <property type="entry name" value="Sema5A/B-like_TSP-1"/>
</dbReference>
<feature type="domain" description="Sema" evidence="13">
    <location>
        <begin position="69"/>
        <end position="589"/>
    </location>
</feature>
<reference evidence="14" key="1">
    <citation type="submission" date="2015-07" db="EMBL/GenBank/DDBJ databases">
        <title>MeaNS - Measles Nucleotide Surveillance Program.</title>
        <authorList>
            <person name="Tran T."/>
            <person name="Druce J."/>
        </authorList>
    </citation>
    <scope>NUCLEOTIDE SEQUENCE</scope>
    <source>
        <strain evidence="14">UCB-OBI-ISO-001</strain>
        <tissue evidence="14">Gonad</tissue>
    </source>
</reference>
<evidence type="ECO:0000256" key="2">
    <source>
        <dbReference type="ARBA" id="ARBA00022692"/>
    </source>
</evidence>
<dbReference type="PANTHER" id="PTHR11036">
    <property type="entry name" value="SEMAPHORIN"/>
    <property type="match status" value="1"/>
</dbReference>
<dbReference type="Gene3D" id="2.20.100.10">
    <property type="entry name" value="Thrombospondin type-1 (TSP1) repeat"/>
    <property type="match status" value="3"/>
</dbReference>
<evidence type="ECO:0000256" key="6">
    <source>
        <dbReference type="ARBA" id="ARBA00022989"/>
    </source>
</evidence>
<dbReference type="Pfam" id="PF01437">
    <property type="entry name" value="PSI"/>
    <property type="match status" value="1"/>
</dbReference>
<dbReference type="FunFam" id="2.20.100.10:FF:000007">
    <property type="entry name" value="Thrombospondin 1"/>
    <property type="match status" value="1"/>
</dbReference>
<keyword evidence="7 12" id="KW-0472">Membrane</keyword>
<dbReference type="OrthoDB" id="9988752at2759"/>
<evidence type="ECO:0000259" key="13">
    <source>
        <dbReference type="PROSITE" id="PS51004"/>
    </source>
</evidence>
<dbReference type="Pfam" id="PF23260">
    <property type="entry name" value="TSP1_2"/>
    <property type="match status" value="1"/>
</dbReference>
<accession>A0A0L8I1E6</accession>
<evidence type="ECO:0000256" key="10">
    <source>
        <dbReference type="PROSITE-ProRule" id="PRU00352"/>
    </source>
</evidence>
<dbReference type="SMART" id="SM00209">
    <property type="entry name" value="TSP1"/>
    <property type="match status" value="2"/>
</dbReference>
<gene>
    <name evidence="14" type="ORF">OCBIM_22000340mg</name>
</gene>
<feature type="transmembrane region" description="Helical" evidence="12">
    <location>
        <begin position="55"/>
        <end position="75"/>
    </location>
</feature>
<protein>
    <recommendedName>
        <fullName evidence="13">Sema domain-containing protein</fullName>
    </recommendedName>
</protein>
<dbReference type="InterPro" id="IPR001627">
    <property type="entry name" value="Semap_dom"/>
</dbReference>
<evidence type="ECO:0000256" key="5">
    <source>
        <dbReference type="ARBA" id="ARBA00022902"/>
    </source>
</evidence>
<evidence type="ECO:0000256" key="8">
    <source>
        <dbReference type="ARBA" id="ARBA00023157"/>
    </source>
</evidence>
<keyword evidence="5" id="KW-0524">Neurogenesis</keyword>
<dbReference type="FunFam" id="2.20.100.10:FF:000021">
    <property type="entry name" value="semaphorin-5B isoform X1"/>
    <property type="match status" value="1"/>
</dbReference>
<dbReference type="InterPro" id="IPR036352">
    <property type="entry name" value="Semap_dom_sf"/>
</dbReference>
<name>A0A0L8I1E6_OCTBM</name>
<dbReference type="PROSITE" id="PS51004">
    <property type="entry name" value="SEMA"/>
    <property type="match status" value="1"/>
</dbReference>
<evidence type="ECO:0000256" key="4">
    <source>
        <dbReference type="ARBA" id="ARBA00022782"/>
    </source>
</evidence>
<dbReference type="GO" id="GO:0030215">
    <property type="term" value="F:semaphorin receptor binding"/>
    <property type="evidence" value="ECO:0007669"/>
    <property type="project" value="InterPro"/>
</dbReference>
<dbReference type="InterPro" id="IPR002165">
    <property type="entry name" value="Plexin_repeat"/>
</dbReference>
<keyword evidence="2 12" id="KW-0812">Transmembrane</keyword>
<dbReference type="Pfam" id="PF01403">
    <property type="entry name" value="Sema"/>
    <property type="match status" value="1"/>
</dbReference>
<dbReference type="SMART" id="SM00423">
    <property type="entry name" value="PSI"/>
    <property type="match status" value="1"/>
</dbReference>
<dbReference type="SUPFAM" id="SSF103575">
    <property type="entry name" value="Plexin repeat"/>
    <property type="match status" value="1"/>
</dbReference>
<proteinExistence type="predicted"/>
<organism evidence="14">
    <name type="scientific">Octopus bimaculoides</name>
    <name type="common">California two-spotted octopus</name>
    <dbReference type="NCBI Taxonomy" id="37653"/>
    <lineage>
        <taxon>Eukaryota</taxon>
        <taxon>Metazoa</taxon>
        <taxon>Spiralia</taxon>
        <taxon>Lophotrochozoa</taxon>
        <taxon>Mollusca</taxon>
        <taxon>Cephalopoda</taxon>
        <taxon>Coleoidea</taxon>
        <taxon>Octopodiformes</taxon>
        <taxon>Octopoda</taxon>
        <taxon>Incirrata</taxon>
        <taxon>Octopodidae</taxon>
        <taxon>Octopus</taxon>
    </lineage>
</organism>
<evidence type="ECO:0000256" key="3">
    <source>
        <dbReference type="ARBA" id="ARBA00022737"/>
    </source>
</evidence>
<dbReference type="AlphaFoldDB" id="A0A0L8I1E6"/>
<dbReference type="Gene3D" id="2.130.10.10">
    <property type="entry name" value="YVTN repeat-like/Quinoprotein amine dehydrogenase"/>
    <property type="match status" value="1"/>
</dbReference>
<dbReference type="PROSITE" id="PS50092">
    <property type="entry name" value="TSP1"/>
    <property type="match status" value="2"/>
</dbReference>
<keyword evidence="4" id="KW-0221">Differentiation</keyword>
<dbReference type="GO" id="GO:0071526">
    <property type="term" value="P:semaphorin-plexin signaling pathway"/>
    <property type="evidence" value="ECO:0007669"/>
    <property type="project" value="TreeGrafter"/>
</dbReference>
<dbReference type="SUPFAM" id="SSF82895">
    <property type="entry name" value="TSP-1 type 1 repeat"/>
    <property type="match status" value="3"/>
</dbReference>
<evidence type="ECO:0000256" key="1">
    <source>
        <dbReference type="ARBA" id="ARBA00004167"/>
    </source>
</evidence>
<evidence type="ECO:0000256" key="7">
    <source>
        <dbReference type="ARBA" id="ARBA00023136"/>
    </source>
</evidence>
<dbReference type="InterPro" id="IPR015943">
    <property type="entry name" value="WD40/YVTN_repeat-like_dom_sf"/>
</dbReference>